<feature type="compositionally biased region" description="Low complexity" evidence="1">
    <location>
        <begin position="36"/>
        <end position="58"/>
    </location>
</feature>
<protein>
    <submittedName>
        <fullName evidence="3">Uncharacterized protein</fullName>
    </submittedName>
</protein>
<evidence type="ECO:0000256" key="1">
    <source>
        <dbReference type="SAM" id="MobiDB-lite"/>
    </source>
</evidence>
<dbReference type="EMBL" id="RIBY02002503">
    <property type="protein sequence ID" value="KAH9810894.1"/>
    <property type="molecule type" value="Genomic_DNA"/>
</dbReference>
<reference evidence="3 4" key="2">
    <citation type="journal article" date="2021" name="Curr. Genet.">
        <title>Genetic response to nitrogen starvation in the aggressive Eucalyptus foliar pathogen Teratosphaeria destructans.</title>
        <authorList>
            <person name="Havenga M."/>
            <person name="Wingfield B.D."/>
            <person name="Wingfield M.J."/>
            <person name="Dreyer L.L."/>
            <person name="Roets F."/>
            <person name="Aylward J."/>
        </authorList>
    </citation>
    <scope>NUCLEOTIDE SEQUENCE [LARGE SCALE GENOMIC DNA]</scope>
    <source>
        <strain evidence="3">CMW44962</strain>
    </source>
</reference>
<name>A0A9W7SIZ8_9PEZI</name>
<gene>
    <name evidence="3" type="ORF">Tdes44962_MAKER10409</name>
</gene>
<accession>A0A9W7SIZ8</accession>
<feature type="compositionally biased region" description="Polar residues" evidence="1">
    <location>
        <begin position="70"/>
        <end position="86"/>
    </location>
</feature>
<comment type="caution">
    <text evidence="3">The sequence shown here is derived from an EMBL/GenBank/DDBJ whole genome shotgun (WGS) entry which is preliminary data.</text>
</comment>
<keyword evidence="2" id="KW-0732">Signal</keyword>
<evidence type="ECO:0000313" key="3">
    <source>
        <dbReference type="EMBL" id="KAH9810894.1"/>
    </source>
</evidence>
<dbReference type="AlphaFoldDB" id="A0A9W7SIZ8"/>
<evidence type="ECO:0000313" key="4">
    <source>
        <dbReference type="Proteomes" id="UP001138500"/>
    </source>
</evidence>
<evidence type="ECO:0000256" key="2">
    <source>
        <dbReference type="SAM" id="SignalP"/>
    </source>
</evidence>
<sequence length="125" mass="12736">MKAFVTFGLVGLAAAMPRNVVQHKPTTTNFTSPANLTSPTNPSDLPLPPLTSGLPTLTNHTLPAPGPSVPSKNTSSTTPTYFTGNALRSGSEIHNLPIAATGGTLHLGKPRTTHTPAGAATTNSS</sequence>
<proteinExistence type="predicted"/>
<feature type="compositionally biased region" description="Polar residues" evidence="1">
    <location>
        <begin position="24"/>
        <end position="35"/>
    </location>
</feature>
<feature type="signal peptide" evidence="2">
    <location>
        <begin position="1"/>
        <end position="15"/>
    </location>
</feature>
<organism evidence="3 4">
    <name type="scientific">Teratosphaeria destructans</name>
    <dbReference type="NCBI Taxonomy" id="418781"/>
    <lineage>
        <taxon>Eukaryota</taxon>
        <taxon>Fungi</taxon>
        <taxon>Dikarya</taxon>
        <taxon>Ascomycota</taxon>
        <taxon>Pezizomycotina</taxon>
        <taxon>Dothideomycetes</taxon>
        <taxon>Dothideomycetidae</taxon>
        <taxon>Mycosphaerellales</taxon>
        <taxon>Teratosphaeriaceae</taxon>
        <taxon>Teratosphaeria</taxon>
    </lineage>
</organism>
<feature type="region of interest" description="Disordered" evidence="1">
    <location>
        <begin position="24"/>
        <end position="86"/>
    </location>
</feature>
<feature type="chain" id="PRO_5040806476" evidence="2">
    <location>
        <begin position="16"/>
        <end position="125"/>
    </location>
</feature>
<keyword evidence="4" id="KW-1185">Reference proteome</keyword>
<dbReference type="Proteomes" id="UP001138500">
    <property type="component" value="Unassembled WGS sequence"/>
</dbReference>
<reference evidence="3 4" key="1">
    <citation type="journal article" date="2018" name="IMA Fungus">
        <title>IMA Genome-F 10: Nine draft genome sequences of Claviceps purpurea s.lat., including C. arundinis, C. humidiphila, and C. cf. spartinae, pseudomolecules for the pitch canker pathogen Fusarium circinatum, draft genome of Davidsoniella eucalypti, Grosmannia galeiformis, Quambalaria eucalypti, and Teratosphaeria destructans.</title>
        <authorList>
            <person name="Wingfield B.D."/>
            <person name="Liu M."/>
            <person name="Nguyen H.D."/>
            <person name="Lane F.A."/>
            <person name="Morgan S.W."/>
            <person name="De Vos L."/>
            <person name="Wilken P.M."/>
            <person name="Duong T.A."/>
            <person name="Aylward J."/>
            <person name="Coetzee M.P."/>
            <person name="Dadej K."/>
            <person name="De Beer Z.W."/>
            <person name="Findlay W."/>
            <person name="Havenga M."/>
            <person name="Kolarik M."/>
            <person name="Menzies J.G."/>
            <person name="Naidoo K."/>
            <person name="Pochopski O."/>
            <person name="Shoukouhi P."/>
            <person name="Santana Q.C."/>
            <person name="Seifert K.A."/>
            <person name="Soal N."/>
            <person name="Steenkamp E.T."/>
            <person name="Tatham C.T."/>
            <person name="van der Nest M.A."/>
            <person name="Wingfield M.J."/>
        </authorList>
    </citation>
    <scope>NUCLEOTIDE SEQUENCE [LARGE SCALE GENOMIC DNA]</scope>
    <source>
        <strain evidence="3">CMW44962</strain>
    </source>
</reference>
<feature type="non-terminal residue" evidence="3">
    <location>
        <position position="125"/>
    </location>
</feature>
<feature type="region of interest" description="Disordered" evidence="1">
    <location>
        <begin position="102"/>
        <end position="125"/>
    </location>
</feature>